<comment type="similarity">
    <text evidence="2">Belongs to the SusD family.</text>
</comment>
<dbReference type="RefSeq" id="WP_202102757.1">
    <property type="nucleotide sequence ID" value="NZ_JAERTY010000004.1"/>
</dbReference>
<organism evidence="8 9">
    <name type="scientific">Sphingobacterium faecale</name>
    <dbReference type="NCBI Taxonomy" id="2803775"/>
    <lineage>
        <taxon>Bacteria</taxon>
        <taxon>Pseudomonadati</taxon>
        <taxon>Bacteroidota</taxon>
        <taxon>Sphingobacteriia</taxon>
        <taxon>Sphingobacteriales</taxon>
        <taxon>Sphingobacteriaceae</taxon>
        <taxon>Sphingobacterium</taxon>
    </lineage>
</organism>
<dbReference type="Proteomes" id="UP000625283">
    <property type="component" value="Unassembled WGS sequence"/>
</dbReference>
<accession>A0ABS1R2S1</accession>
<evidence type="ECO:0000313" key="9">
    <source>
        <dbReference type="Proteomes" id="UP000625283"/>
    </source>
</evidence>
<evidence type="ECO:0000256" key="4">
    <source>
        <dbReference type="ARBA" id="ARBA00023136"/>
    </source>
</evidence>
<evidence type="ECO:0000313" key="8">
    <source>
        <dbReference type="EMBL" id="MBL1409009.1"/>
    </source>
</evidence>
<protein>
    <submittedName>
        <fullName evidence="8">RagB/SusD family nutrient uptake outer membrane protein</fullName>
    </submittedName>
</protein>
<keyword evidence="9" id="KW-1185">Reference proteome</keyword>
<evidence type="ECO:0000256" key="1">
    <source>
        <dbReference type="ARBA" id="ARBA00004442"/>
    </source>
</evidence>
<evidence type="ECO:0000259" key="7">
    <source>
        <dbReference type="Pfam" id="PF14322"/>
    </source>
</evidence>
<dbReference type="InterPro" id="IPR012944">
    <property type="entry name" value="SusD_RagB_dom"/>
</dbReference>
<dbReference type="Gene3D" id="1.25.40.390">
    <property type="match status" value="1"/>
</dbReference>
<gene>
    <name evidence="8" type="ORF">JKG61_09630</name>
</gene>
<dbReference type="InterPro" id="IPR011990">
    <property type="entry name" value="TPR-like_helical_dom_sf"/>
</dbReference>
<dbReference type="EMBL" id="JAERTY010000004">
    <property type="protein sequence ID" value="MBL1409009.1"/>
    <property type="molecule type" value="Genomic_DNA"/>
</dbReference>
<evidence type="ECO:0000256" key="3">
    <source>
        <dbReference type="ARBA" id="ARBA00022729"/>
    </source>
</evidence>
<evidence type="ECO:0000259" key="6">
    <source>
        <dbReference type="Pfam" id="PF07980"/>
    </source>
</evidence>
<dbReference type="InterPro" id="IPR033985">
    <property type="entry name" value="SusD-like_N"/>
</dbReference>
<sequence>MNNIFYIIGICSLVLLQGCKDFLTVDLPKDQLNRANVFTDKSTAHTALNGMYGLTQQFGGGRMFTGGLTIYPGMYADELYYFTASNRDEFLESNLTQQNDGTLAAFWIEGYQYIYAANSCIEGALDSNLDEGVKNTIIGEAYFMRSLVYYYLTELFGDVPLVLSTDYRKSGTMARAAKQDVVKKILTDLQDASHLLEAEYRDGVKNSPNRYAVQALAARVALQNGEDQLAFDHADAIIRSDIYELESELSKVFLRESKETIFQLTRINQLFNTWESTFFVPANSSSSPAYVLQQDLVHSFAPTDKRRSAWIEGRLYSGEQLYHPTKYKARTTVLTEDYVLFRLAEQYLIRAEAALRLDRPDLAIVDLNKIRSRSGLEKLALDTLVADLWKLLLTERRQELFAELGYRWFDLKRLGKADEVLGALKPKWKSTAVHWMIPWSQIRKNPLLTQNEGYE</sequence>
<name>A0ABS1R2S1_9SPHI</name>
<dbReference type="CDD" id="cd08977">
    <property type="entry name" value="SusD"/>
    <property type="match status" value="1"/>
</dbReference>
<evidence type="ECO:0000256" key="5">
    <source>
        <dbReference type="ARBA" id="ARBA00023237"/>
    </source>
</evidence>
<keyword evidence="3" id="KW-0732">Signal</keyword>
<dbReference type="Pfam" id="PF07980">
    <property type="entry name" value="SusD_RagB"/>
    <property type="match status" value="1"/>
</dbReference>
<keyword evidence="5" id="KW-0998">Cell outer membrane</keyword>
<feature type="domain" description="RagB/SusD" evidence="6">
    <location>
        <begin position="324"/>
        <end position="454"/>
    </location>
</feature>
<feature type="domain" description="SusD-like N-terminal" evidence="7">
    <location>
        <begin position="85"/>
        <end position="222"/>
    </location>
</feature>
<evidence type="ECO:0000256" key="2">
    <source>
        <dbReference type="ARBA" id="ARBA00006275"/>
    </source>
</evidence>
<dbReference type="SUPFAM" id="SSF48452">
    <property type="entry name" value="TPR-like"/>
    <property type="match status" value="1"/>
</dbReference>
<comment type="subcellular location">
    <subcellularLocation>
        <location evidence="1">Cell outer membrane</location>
    </subcellularLocation>
</comment>
<dbReference type="Pfam" id="PF14322">
    <property type="entry name" value="SusD-like_3"/>
    <property type="match status" value="1"/>
</dbReference>
<keyword evidence="4" id="KW-0472">Membrane</keyword>
<reference evidence="8 9" key="1">
    <citation type="submission" date="2021-01" db="EMBL/GenBank/DDBJ databases">
        <title>C459-1 draft genome sequence.</title>
        <authorList>
            <person name="Zhang X.-F."/>
        </authorList>
    </citation>
    <scope>NUCLEOTIDE SEQUENCE [LARGE SCALE GENOMIC DNA]</scope>
    <source>
        <strain evidence="9">C459-1</strain>
    </source>
</reference>
<proteinExistence type="inferred from homology"/>
<comment type="caution">
    <text evidence="8">The sequence shown here is derived from an EMBL/GenBank/DDBJ whole genome shotgun (WGS) entry which is preliminary data.</text>
</comment>